<dbReference type="AlphaFoldDB" id="A0A0N8KQ26"/>
<evidence type="ECO:0000313" key="2">
    <source>
        <dbReference type="EMBL" id="KPQ40962.1"/>
    </source>
</evidence>
<dbReference type="InterPro" id="IPR025714">
    <property type="entry name" value="Methyltranfer_dom"/>
</dbReference>
<evidence type="ECO:0000259" key="1">
    <source>
        <dbReference type="Pfam" id="PF13847"/>
    </source>
</evidence>
<proteinExistence type="predicted"/>
<dbReference type="SUPFAM" id="SSF53335">
    <property type="entry name" value="S-adenosyl-L-methionine-dependent methyltransferases"/>
    <property type="match status" value="1"/>
</dbReference>
<protein>
    <submittedName>
        <fullName evidence="2">Ubiquinone/menaquinone biosynthesis methyltransferase</fullName>
    </submittedName>
</protein>
<keyword evidence="2" id="KW-0830">Ubiquinone</keyword>
<keyword evidence="2" id="KW-0489">Methyltransferase</keyword>
<feature type="domain" description="Methyltransferase" evidence="1">
    <location>
        <begin position="33"/>
        <end position="139"/>
    </location>
</feature>
<accession>A0A0N8KQ26</accession>
<reference evidence="2 3" key="1">
    <citation type="submission" date="2015-09" db="EMBL/GenBank/DDBJ databases">
        <title>A metagenomics-based metabolic model of nitrate-dependent anaerobic oxidation of methane by Methanoperedens-like archaea.</title>
        <authorList>
            <person name="Arshad A."/>
            <person name="Speth D.R."/>
            <person name="De Graaf R.M."/>
            <person name="Op Den Camp H.J."/>
            <person name="Jetten M.S."/>
            <person name="Welte C.U."/>
        </authorList>
    </citation>
    <scope>NUCLEOTIDE SEQUENCE [LARGE SCALE GENOMIC DNA]</scope>
</reference>
<sequence>MNTFDNVSGQYKEKAVIQQTAASNLLSLVKTGKSDSIIDIACGPGHITYSFSKVTSGKVTGIDISEGMIRQAKNLYPGIDFRQIAAEDLDYKNEFDIAFCNSSLMWFVNPEKGIKGIYNSLKIGGRLALACPATSAWSPWFGRIISRVTASGDIKPFFSHWKSPW</sequence>
<feature type="non-terminal residue" evidence="2">
    <location>
        <position position="165"/>
    </location>
</feature>
<comment type="caution">
    <text evidence="2">The sequence shown here is derived from an EMBL/GenBank/DDBJ whole genome shotgun (WGS) entry which is preliminary data.</text>
</comment>
<gene>
    <name evidence="2" type="primary">ubiE_3</name>
    <name evidence="2" type="ORF">MPEBLZ_04493</name>
</gene>
<dbReference type="CDD" id="cd02440">
    <property type="entry name" value="AdoMet_MTases"/>
    <property type="match status" value="1"/>
</dbReference>
<dbReference type="GO" id="GO:0032259">
    <property type="term" value="P:methylation"/>
    <property type="evidence" value="ECO:0007669"/>
    <property type="project" value="UniProtKB-KW"/>
</dbReference>
<evidence type="ECO:0000313" key="3">
    <source>
        <dbReference type="Proteomes" id="UP000050360"/>
    </source>
</evidence>
<organism evidence="2 3">
    <name type="scientific">Candidatus Methanoperedens nitratireducens</name>
    <dbReference type="NCBI Taxonomy" id="1392998"/>
    <lineage>
        <taxon>Archaea</taxon>
        <taxon>Methanobacteriati</taxon>
        <taxon>Methanobacteriota</taxon>
        <taxon>Stenosarchaea group</taxon>
        <taxon>Methanomicrobia</taxon>
        <taxon>Methanosarcinales</taxon>
        <taxon>ANME-2 cluster</taxon>
        <taxon>Candidatus Methanoperedentaceae</taxon>
        <taxon>Candidatus Methanoperedens</taxon>
    </lineage>
</organism>
<dbReference type="GO" id="GO:0008168">
    <property type="term" value="F:methyltransferase activity"/>
    <property type="evidence" value="ECO:0007669"/>
    <property type="project" value="UniProtKB-KW"/>
</dbReference>
<dbReference type="Gene3D" id="3.40.50.150">
    <property type="entry name" value="Vaccinia Virus protein VP39"/>
    <property type="match status" value="1"/>
</dbReference>
<dbReference type="InterPro" id="IPR029063">
    <property type="entry name" value="SAM-dependent_MTases_sf"/>
</dbReference>
<dbReference type="PANTHER" id="PTHR43861:SF1">
    <property type="entry name" value="TRANS-ACONITATE 2-METHYLTRANSFERASE"/>
    <property type="match status" value="1"/>
</dbReference>
<dbReference type="Proteomes" id="UP000050360">
    <property type="component" value="Unassembled WGS sequence"/>
</dbReference>
<keyword evidence="2" id="KW-0808">Transferase</keyword>
<name>A0A0N8KQ26_9EURY</name>
<dbReference type="PANTHER" id="PTHR43861">
    <property type="entry name" value="TRANS-ACONITATE 2-METHYLTRANSFERASE-RELATED"/>
    <property type="match status" value="1"/>
</dbReference>
<dbReference type="EMBL" id="LKCM01000478">
    <property type="protein sequence ID" value="KPQ40962.1"/>
    <property type="molecule type" value="Genomic_DNA"/>
</dbReference>
<dbReference type="Pfam" id="PF13847">
    <property type="entry name" value="Methyltransf_31"/>
    <property type="match status" value="1"/>
</dbReference>